<dbReference type="Pfam" id="PF01048">
    <property type="entry name" value="PNP_UDP_1"/>
    <property type="match status" value="1"/>
</dbReference>
<dbReference type="Pfam" id="PF25000">
    <property type="entry name" value="DUF7779"/>
    <property type="match status" value="1"/>
</dbReference>
<feature type="domain" description="DUF7779" evidence="2">
    <location>
        <begin position="601"/>
        <end position="670"/>
    </location>
</feature>
<dbReference type="PANTHER" id="PTHR46082:SF11">
    <property type="entry name" value="AAA+ ATPASE DOMAIN-CONTAINING PROTEIN-RELATED"/>
    <property type="match status" value="1"/>
</dbReference>
<reference evidence="3 4" key="1">
    <citation type="submission" date="2019-06" db="EMBL/GenBank/DDBJ databases">
        <title>A chromosomal-level reference genome of Carpinus fangiana (Coryloideae, Betulaceae).</title>
        <authorList>
            <person name="Yang X."/>
            <person name="Wang Z."/>
            <person name="Zhang L."/>
            <person name="Hao G."/>
            <person name="Liu J."/>
            <person name="Yang Y."/>
        </authorList>
    </citation>
    <scope>NUCLEOTIDE SEQUENCE [LARGE SCALE GENOMIC DNA]</scope>
    <source>
        <strain evidence="3">Cfa_2016G</strain>
        <tissue evidence="3">Leaf</tissue>
    </source>
</reference>
<feature type="domain" description="Nucleoside phosphorylase" evidence="1">
    <location>
        <begin position="49"/>
        <end position="319"/>
    </location>
</feature>
<dbReference type="Gene3D" id="1.25.40.10">
    <property type="entry name" value="Tetratricopeptide repeat domain"/>
    <property type="match status" value="2"/>
</dbReference>
<evidence type="ECO:0000313" key="4">
    <source>
        <dbReference type="Proteomes" id="UP000327013"/>
    </source>
</evidence>
<dbReference type="SUPFAM" id="SSF53167">
    <property type="entry name" value="Purine and uridine phosphorylases"/>
    <property type="match status" value="1"/>
</dbReference>
<dbReference type="SUPFAM" id="SSF48452">
    <property type="entry name" value="TPR-like"/>
    <property type="match status" value="2"/>
</dbReference>
<dbReference type="GO" id="GO:0003824">
    <property type="term" value="F:catalytic activity"/>
    <property type="evidence" value="ECO:0007669"/>
    <property type="project" value="InterPro"/>
</dbReference>
<comment type="caution">
    <text evidence="3">The sequence shown here is derived from an EMBL/GenBank/DDBJ whole genome shotgun (WGS) entry which is preliminary data.</text>
</comment>
<evidence type="ECO:0000259" key="2">
    <source>
        <dbReference type="Pfam" id="PF25000"/>
    </source>
</evidence>
<dbReference type="InterPro" id="IPR056681">
    <property type="entry name" value="DUF7779"/>
</dbReference>
<evidence type="ECO:0008006" key="5">
    <source>
        <dbReference type="Google" id="ProtNLM"/>
    </source>
</evidence>
<sequence>MSQSQKGKLPATNASCIDVDQAEGLTMADLSINTAQQRSLPARSYDDITIAWICALPHELAASIAALDEDHGCITPSALDDPNKYVLGKVSGHNIVMLCLPLGRYGTISAANVATHLKRSFPSVRFALLVGIGAGIPSAEHDIRLGDVVVSKPTGTAGGVIQYDLGKIMPDGSFEVRGFLSKPPMIFLNAAQVLQARHETQKPAMISHLDKLTCKLRANYSRPKDSVTDPIVGGKPDLNPKIHYGLIASGNKVISHAEERNRLRKNHDVICLEMEAAGIMDYIPCLVIRGVCDFADSTKNDDWQRYAAATAAAYAKEFLEHVGIVSTSARAIPAAMVSLLPRDPGFVGRENALETIKKALDPRGSNLRKSQIAIEYAHRHRQASPQTSIFWVSGSTPDRFLSSYVAIAEEMKLPGIANPQCNRLDLVHRWLLSDSSGQWLMILDNVDDVDFVRPPRNSGGKTYDFTMSRYLPTRGLLLVTSRSREAISHIVEPDHFAVIDVMTKVEACVLLNNRIPNDLGNEQERAALATNLDFIPLALTQASSYIRWRRRATVGKYLNLLNDKKSRLQVLKSEGGDLRRDPEFPNAVLATWQISMEQIRQQHEAASDLLSLMSIFDRQNIPEFLLSNGKDQDEFEEAIETLIGFSFISEVTTSGYQAFQMHRLVQIATTDWLSCHGKYEMKHNIALQLMLKVYPSDMESFKNQKNCRILEPHAAAILLQDVTDEAASYHVKLNNARCAYNMRIGKYDIAEMMASESSKICVRNLGGSYELALISINLGAAILLGQSRWKEAEGLLEKLVPVYEVLLEPRTRALCHARFMLAKCYEGQGRLNEAEALLARELENEEAAGKSKSFTSQQARLSLGSIFLDRKEYVEAEGMYNKALANMIEKHITTDPVDILICFSQIVRIQTIRKRSADAEAISARVLTIVQECLGEDNCRTIELMLFVSTLYAQHGNLQAAERLASQALATMKNMLGEDDPQFGPIMAHLGMIYSAQERLEEADEMLTQAVPLLRNAFGESSRTRKSLVSLAQVRRTQGRLTEAERLEEEAAGI</sequence>
<dbReference type="Pfam" id="PF13424">
    <property type="entry name" value="TPR_12"/>
    <property type="match status" value="2"/>
</dbReference>
<dbReference type="InterPro" id="IPR027417">
    <property type="entry name" value="P-loop_NTPase"/>
</dbReference>
<dbReference type="OrthoDB" id="1658288at2759"/>
<keyword evidence="4" id="KW-1185">Reference proteome</keyword>
<dbReference type="InterPro" id="IPR000845">
    <property type="entry name" value="Nucleoside_phosphorylase_d"/>
</dbReference>
<dbReference type="InterPro" id="IPR035994">
    <property type="entry name" value="Nucleoside_phosphorylase_sf"/>
</dbReference>
<dbReference type="Pfam" id="PF13374">
    <property type="entry name" value="TPR_10"/>
    <property type="match status" value="1"/>
</dbReference>
<dbReference type="GO" id="GO:0009116">
    <property type="term" value="P:nucleoside metabolic process"/>
    <property type="evidence" value="ECO:0007669"/>
    <property type="project" value="InterPro"/>
</dbReference>
<dbReference type="Proteomes" id="UP000327013">
    <property type="component" value="Unassembled WGS sequence"/>
</dbReference>
<dbReference type="PANTHER" id="PTHR46082">
    <property type="entry name" value="ATP/GTP-BINDING PROTEIN-RELATED"/>
    <property type="match status" value="1"/>
</dbReference>
<dbReference type="Gene3D" id="3.40.50.300">
    <property type="entry name" value="P-loop containing nucleotide triphosphate hydrolases"/>
    <property type="match status" value="1"/>
</dbReference>
<accession>A0A5N6KXM7</accession>
<name>A0A5N6KXM7_9ROSI</name>
<evidence type="ECO:0000313" key="3">
    <source>
        <dbReference type="EMBL" id="KAB8356616.1"/>
    </source>
</evidence>
<dbReference type="Gene3D" id="3.40.50.1580">
    <property type="entry name" value="Nucleoside phosphorylase domain"/>
    <property type="match status" value="1"/>
</dbReference>
<dbReference type="AlphaFoldDB" id="A0A5N6KXM7"/>
<organism evidence="3 4">
    <name type="scientific">Carpinus fangiana</name>
    <dbReference type="NCBI Taxonomy" id="176857"/>
    <lineage>
        <taxon>Eukaryota</taxon>
        <taxon>Viridiplantae</taxon>
        <taxon>Streptophyta</taxon>
        <taxon>Embryophyta</taxon>
        <taxon>Tracheophyta</taxon>
        <taxon>Spermatophyta</taxon>
        <taxon>Magnoliopsida</taxon>
        <taxon>eudicotyledons</taxon>
        <taxon>Gunneridae</taxon>
        <taxon>Pentapetalae</taxon>
        <taxon>rosids</taxon>
        <taxon>fabids</taxon>
        <taxon>Fagales</taxon>
        <taxon>Betulaceae</taxon>
        <taxon>Carpinus</taxon>
    </lineage>
</organism>
<dbReference type="InterPro" id="IPR053137">
    <property type="entry name" value="NLR-like"/>
</dbReference>
<gene>
    <name evidence="3" type="ORF">FH972_024194</name>
</gene>
<evidence type="ECO:0000259" key="1">
    <source>
        <dbReference type="Pfam" id="PF01048"/>
    </source>
</evidence>
<dbReference type="InterPro" id="IPR011990">
    <property type="entry name" value="TPR-like_helical_dom_sf"/>
</dbReference>
<protein>
    <recommendedName>
        <fullName evidence="5">Nucleoside phosphorylase domain-containing protein</fullName>
    </recommendedName>
</protein>
<dbReference type="SUPFAM" id="SSF52540">
    <property type="entry name" value="P-loop containing nucleoside triphosphate hydrolases"/>
    <property type="match status" value="1"/>
</dbReference>
<proteinExistence type="predicted"/>
<dbReference type="EMBL" id="VIBQ01000016">
    <property type="protein sequence ID" value="KAB8356616.1"/>
    <property type="molecule type" value="Genomic_DNA"/>
</dbReference>